<evidence type="ECO:0000256" key="6">
    <source>
        <dbReference type="ARBA" id="ARBA00022989"/>
    </source>
</evidence>
<comment type="caution">
    <text evidence="9">The sequence shown here is derived from an EMBL/GenBank/DDBJ whole genome shotgun (WGS) entry which is preliminary data.</text>
</comment>
<dbReference type="Proteomes" id="UP000664417">
    <property type="component" value="Unassembled WGS sequence"/>
</dbReference>
<dbReference type="CDD" id="cd06550">
    <property type="entry name" value="TM_ABC_iron-siderophores_like"/>
    <property type="match status" value="1"/>
</dbReference>
<feature type="transmembrane region" description="Helical" evidence="8">
    <location>
        <begin position="63"/>
        <end position="85"/>
    </location>
</feature>
<feature type="transmembrane region" description="Helical" evidence="8">
    <location>
        <begin position="283"/>
        <end position="305"/>
    </location>
</feature>
<dbReference type="PANTHER" id="PTHR30472">
    <property type="entry name" value="FERRIC ENTEROBACTIN TRANSPORT SYSTEM PERMEASE PROTEIN"/>
    <property type="match status" value="1"/>
</dbReference>
<feature type="transmembrane region" description="Helical" evidence="8">
    <location>
        <begin position="14"/>
        <end position="37"/>
    </location>
</feature>
<feature type="transmembrane region" description="Helical" evidence="8">
    <location>
        <begin position="182"/>
        <end position="212"/>
    </location>
</feature>
<dbReference type="GO" id="GO:0022857">
    <property type="term" value="F:transmembrane transporter activity"/>
    <property type="evidence" value="ECO:0007669"/>
    <property type="project" value="InterPro"/>
</dbReference>
<comment type="similarity">
    <text evidence="2">Belongs to the binding-protein-dependent transport system permease family. FecCD subfamily.</text>
</comment>
<keyword evidence="10" id="KW-1185">Reference proteome</keyword>
<organism evidence="9 10">
    <name type="scientific">Acanthopleuribacter pedis</name>
    <dbReference type="NCBI Taxonomy" id="442870"/>
    <lineage>
        <taxon>Bacteria</taxon>
        <taxon>Pseudomonadati</taxon>
        <taxon>Acidobacteriota</taxon>
        <taxon>Holophagae</taxon>
        <taxon>Acanthopleuribacterales</taxon>
        <taxon>Acanthopleuribacteraceae</taxon>
        <taxon>Acanthopleuribacter</taxon>
    </lineage>
</organism>
<accession>A0A8J7QC15</accession>
<comment type="subcellular location">
    <subcellularLocation>
        <location evidence="1">Cell membrane</location>
        <topology evidence="1">Multi-pass membrane protein</topology>
    </subcellularLocation>
</comment>
<dbReference type="SUPFAM" id="SSF81345">
    <property type="entry name" value="ABC transporter involved in vitamin B12 uptake, BtuC"/>
    <property type="match status" value="1"/>
</dbReference>
<dbReference type="PANTHER" id="PTHR30472:SF25">
    <property type="entry name" value="ABC TRANSPORTER PERMEASE PROTEIN MJ0876-RELATED"/>
    <property type="match status" value="1"/>
</dbReference>
<feature type="transmembrane region" description="Helical" evidence="8">
    <location>
        <begin position="242"/>
        <end position="271"/>
    </location>
</feature>
<evidence type="ECO:0000256" key="3">
    <source>
        <dbReference type="ARBA" id="ARBA00022448"/>
    </source>
</evidence>
<dbReference type="AlphaFoldDB" id="A0A8J7QC15"/>
<dbReference type="InterPro" id="IPR000522">
    <property type="entry name" value="ABC_transptr_permease_BtuC"/>
</dbReference>
<evidence type="ECO:0000256" key="1">
    <source>
        <dbReference type="ARBA" id="ARBA00004651"/>
    </source>
</evidence>
<sequence>MDAPVRVRSPVSPWLSVAAALVLTLLTFAAGAMLGVAELQWHDLWQSESVTARIFWQLRVPRVLTAFCAGAGLASAGLIFQALFLNSLATPYTLGVSSGSACGAAAAIVLGGMASGATGMGVTLGAMTGAAAATALILAFSTTRLGTQRHVLLLAGVAVSFFFSSLLMLIQSLASFYQSFRIIRWLLGGIAVVGYGEAMALAVVSGCFWLVMLGLAPHLNLLLLGDDLAHARGLAVKTIKRLLLAGVSLLVAVIVSITGPIGFIGMVVPHVCRLGWGGDHRRLVWVVPLVGGLFLVWCDLVARLLMQPSGLPVGVMTSLIGAPFFFFLLISSNRHDRVL</sequence>
<feature type="transmembrane region" description="Helical" evidence="8">
    <location>
        <begin position="152"/>
        <end position="170"/>
    </location>
</feature>
<evidence type="ECO:0000256" key="7">
    <source>
        <dbReference type="ARBA" id="ARBA00023136"/>
    </source>
</evidence>
<name>A0A8J7QC15_9BACT</name>
<keyword evidence="4" id="KW-1003">Cell membrane</keyword>
<protein>
    <submittedName>
        <fullName evidence="9">Iron ABC transporter permease</fullName>
    </submittedName>
</protein>
<evidence type="ECO:0000256" key="5">
    <source>
        <dbReference type="ARBA" id="ARBA00022692"/>
    </source>
</evidence>
<proteinExistence type="inferred from homology"/>
<dbReference type="EMBL" id="JAFREP010000023">
    <property type="protein sequence ID" value="MBO1321339.1"/>
    <property type="molecule type" value="Genomic_DNA"/>
</dbReference>
<keyword evidence="7 8" id="KW-0472">Membrane</keyword>
<dbReference type="GO" id="GO:0005886">
    <property type="term" value="C:plasma membrane"/>
    <property type="evidence" value="ECO:0007669"/>
    <property type="project" value="UniProtKB-SubCell"/>
</dbReference>
<evidence type="ECO:0000313" key="9">
    <source>
        <dbReference type="EMBL" id="MBO1321339.1"/>
    </source>
</evidence>
<gene>
    <name evidence="9" type="ORF">J3U88_22855</name>
</gene>
<dbReference type="InterPro" id="IPR037294">
    <property type="entry name" value="ABC_BtuC-like"/>
</dbReference>
<keyword evidence="6 8" id="KW-1133">Transmembrane helix</keyword>
<feature type="transmembrane region" description="Helical" evidence="8">
    <location>
        <begin position="122"/>
        <end position="140"/>
    </location>
</feature>
<feature type="transmembrane region" description="Helical" evidence="8">
    <location>
        <begin position="91"/>
        <end position="110"/>
    </location>
</feature>
<dbReference type="RefSeq" id="WP_207861313.1">
    <property type="nucleotide sequence ID" value="NZ_JAFREP010000023.1"/>
</dbReference>
<evidence type="ECO:0000313" key="10">
    <source>
        <dbReference type="Proteomes" id="UP000664417"/>
    </source>
</evidence>
<keyword evidence="5 8" id="KW-0812">Transmembrane</keyword>
<reference evidence="9" key="1">
    <citation type="submission" date="2021-03" db="EMBL/GenBank/DDBJ databases">
        <authorList>
            <person name="Wang G."/>
        </authorList>
    </citation>
    <scope>NUCLEOTIDE SEQUENCE</scope>
    <source>
        <strain evidence="9">KCTC 12899</strain>
    </source>
</reference>
<evidence type="ECO:0000256" key="8">
    <source>
        <dbReference type="SAM" id="Phobius"/>
    </source>
</evidence>
<evidence type="ECO:0000256" key="2">
    <source>
        <dbReference type="ARBA" id="ARBA00007935"/>
    </source>
</evidence>
<dbReference type="Pfam" id="PF01032">
    <property type="entry name" value="FecCD"/>
    <property type="match status" value="1"/>
</dbReference>
<keyword evidence="3" id="KW-0813">Transport</keyword>
<feature type="transmembrane region" description="Helical" evidence="8">
    <location>
        <begin position="311"/>
        <end position="330"/>
    </location>
</feature>
<evidence type="ECO:0000256" key="4">
    <source>
        <dbReference type="ARBA" id="ARBA00022475"/>
    </source>
</evidence>
<dbReference type="Gene3D" id="1.10.3470.10">
    <property type="entry name" value="ABC transporter involved in vitamin B12 uptake, BtuC"/>
    <property type="match status" value="1"/>
</dbReference>